<dbReference type="EMBL" id="MU857365">
    <property type="protein sequence ID" value="KAK4148476.1"/>
    <property type="molecule type" value="Genomic_DNA"/>
</dbReference>
<proteinExistence type="predicted"/>
<keyword evidence="2" id="KW-0812">Transmembrane</keyword>
<evidence type="ECO:0000256" key="1">
    <source>
        <dbReference type="SAM" id="MobiDB-lite"/>
    </source>
</evidence>
<dbReference type="AlphaFoldDB" id="A0AAN6ZTJ5"/>
<dbReference type="Proteomes" id="UP001302745">
    <property type="component" value="Unassembled WGS sequence"/>
</dbReference>
<organism evidence="3 4">
    <name type="scientific">Chaetomidium leptoderma</name>
    <dbReference type="NCBI Taxonomy" id="669021"/>
    <lineage>
        <taxon>Eukaryota</taxon>
        <taxon>Fungi</taxon>
        <taxon>Dikarya</taxon>
        <taxon>Ascomycota</taxon>
        <taxon>Pezizomycotina</taxon>
        <taxon>Sordariomycetes</taxon>
        <taxon>Sordariomycetidae</taxon>
        <taxon>Sordariales</taxon>
        <taxon>Chaetomiaceae</taxon>
        <taxon>Chaetomidium</taxon>
    </lineage>
</organism>
<gene>
    <name evidence="3" type="ORF">C8A00DRAFT_19699</name>
</gene>
<evidence type="ECO:0000256" key="2">
    <source>
        <dbReference type="SAM" id="Phobius"/>
    </source>
</evidence>
<evidence type="ECO:0000313" key="3">
    <source>
        <dbReference type="EMBL" id="KAK4148476.1"/>
    </source>
</evidence>
<name>A0AAN6ZTJ5_9PEZI</name>
<reference evidence="3" key="2">
    <citation type="submission" date="2023-05" db="EMBL/GenBank/DDBJ databases">
        <authorList>
            <consortium name="Lawrence Berkeley National Laboratory"/>
            <person name="Steindorff A."/>
            <person name="Hensen N."/>
            <person name="Bonometti L."/>
            <person name="Westerberg I."/>
            <person name="Brannstrom I.O."/>
            <person name="Guillou S."/>
            <person name="Cros-Aarteil S."/>
            <person name="Calhoun S."/>
            <person name="Haridas S."/>
            <person name="Kuo A."/>
            <person name="Mondo S."/>
            <person name="Pangilinan J."/>
            <person name="Riley R."/>
            <person name="Labutti K."/>
            <person name="Andreopoulos B."/>
            <person name="Lipzen A."/>
            <person name="Chen C."/>
            <person name="Yanf M."/>
            <person name="Daum C."/>
            <person name="Ng V."/>
            <person name="Clum A."/>
            <person name="Ohm R."/>
            <person name="Martin F."/>
            <person name="Silar P."/>
            <person name="Natvig D."/>
            <person name="Lalanne C."/>
            <person name="Gautier V."/>
            <person name="Ament-Velasquez S.L."/>
            <person name="Kruys A."/>
            <person name="Hutchinson M.I."/>
            <person name="Powell A.J."/>
            <person name="Barry K."/>
            <person name="Miller A.N."/>
            <person name="Grigoriev I.V."/>
            <person name="Debuchy R."/>
            <person name="Gladieux P."/>
            <person name="Thoren M.H."/>
            <person name="Johannesson H."/>
        </authorList>
    </citation>
    <scope>NUCLEOTIDE SEQUENCE</scope>
    <source>
        <strain evidence="3">CBS 538.74</strain>
    </source>
</reference>
<reference evidence="3" key="1">
    <citation type="journal article" date="2023" name="Mol. Phylogenet. Evol.">
        <title>Genome-scale phylogeny and comparative genomics of the fungal order Sordariales.</title>
        <authorList>
            <person name="Hensen N."/>
            <person name="Bonometti L."/>
            <person name="Westerberg I."/>
            <person name="Brannstrom I.O."/>
            <person name="Guillou S."/>
            <person name="Cros-Aarteil S."/>
            <person name="Calhoun S."/>
            <person name="Haridas S."/>
            <person name="Kuo A."/>
            <person name="Mondo S."/>
            <person name="Pangilinan J."/>
            <person name="Riley R."/>
            <person name="LaButti K."/>
            <person name="Andreopoulos B."/>
            <person name="Lipzen A."/>
            <person name="Chen C."/>
            <person name="Yan M."/>
            <person name="Daum C."/>
            <person name="Ng V."/>
            <person name="Clum A."/>
            <person name="Steindorff A."/>
            <person name="Ohm R.A."/>
            <person name="Martin F."/>
            <person name="Silar P."/>
            <person name="Natvig D.O."/>
            <person name="Lalanne C."/>
            <person name="Gautier V."/>
            <person name="Ament-Velasquez S.L."/>
            <person name="Kruys A."/>
            <person name="Hutchinson M.I."/>
            <person name="Powell A.J."/>
            <person name="Barry K."/>
            <person name="Miller A.N."/>
            <person name="Grigoriev I.V."/>
            <person name="Debuchy R."/>
            <person name="Gladieux P."/>
            <person name="Hiltunen Thoren M."/>
            <person name="Johannesson H."/>
        </authorList>
    </citation>
    <scope>NUCLEOTIDE SEQUENCE</scope>
    <source>
        <strain evidence="3">CBS 538.74</strain>
    </source>
</reference>
<sequence>MSTTPETTTSSTTTTTLSTTAVLQALTTPFVAPPGCADQFLTYLSTYHNSAITTILASGPADSRFASCQPSGWNAGPSFQFSPAVCPSGWTAYDVGGTTSAIIEPTTTHTTTFTTAYCCSRGFEFGYEGWFEVGGISPKACYQFPSTASLGDEVRVHNAWQISWASADATSLTPAPPQLRCATGIALASWVPGSKPNSNADLCSNGEEHGPNIDGRGVWFAIVGVPIIVVALLVTWLVLWCHRRHGRRRDEMEEVSRSGSRPGDISGGIQNQNGTRTEAD</sequence>
<feature type="compositionally biased region" description="Polar residues" evidence="1">
    <location>
        <begin position="268"/>
        <end position="280"/>
    </location>
</feature>
<keyword evidence="2" id="KW-1133">Transmembrane helix</keyword>
<keyword evidence="4" id="KW-1185">Reference proteome</keyword>
<keyword evidence="2" id="KW-0472">Membrane</keyword>
<protein>
    <submittedName>
        <fullName evidence="3">Uncharacterized protein</fullName>
    </submittedName>
</protein>
<feature type="transmembrane region" description="Helical" evidence="2">
    <location>
        <begin position="218"/>
        <end position="239"/>
    </location>
</feature>
<feature type="region of interest" description="Disordered" evidence="1">
    <location>
        <begin position="250"/>
        <end position="280"/>
    </location>
</feature>
<evidence type="ECO:0000313" key="4">
    <source>
        <dbReference type="Proteomes" id="UP001302745"/>
    </source>
</evidence>
<accession>A0AAN6ZTJ5</accession>
<comment type="caution">
    <text evidence="3">The sequence shown here is derived from an EMBL/GenBank/DDBJ whole genome shotgun (WGS) entry which is preliminary data.</text>
</comment>